<evidence type="ECO:0000313" key="3">
    <source>
        <dbReference type="EMBL" id="KAG9454930.1"/>
    </source>
</evidence>
<dbReference type="InterPro" id="IPR029030">
    <property type="entry name" value="Caspase-like_dom_sf"/>
</dbReference>
<comment type="similarity">
    <text evidence="1">Belongs to the peptidase C14B family.</text>
</comment>
<keyword evidence="4" id="KW-1185">Reference proteome</keyword>
<comment type="caution">
    <text evidence="3">The sequence shown here is derived from an EMBL/GenBank/DDBJ whole genome shotgun (WGS) entry which is preliminary data.</text>
</comment>
<dbReference type="PANTHER" id="PTHR48104:SF7">
    <property type="entry name" value="METACASPASE-9"/>
    <property type="match status" value="1"/>
</dbReference>
<dbReference type="InterPro" id="IPR011600">
    <property type="entry name" value="Pept_C14_caspase"/>
</dbReference>
<accession>A0AAV7F3N2</accession>
<dbReference type="SUPFAM" id="SSF52129">
    <property type="entry name" value="Caspase-like"/>
    <property type="match status" value="1"/>
</dbReference>
<dbReference type="GO" id="GO:0006508">
    <property type="term" value="P:proteolysis"/>
    <property type="evidence" value="ECO:0007669"/>
    <property type="project" value="InterPro"/>
</dbReference>
<evidence type="ECO:0000313" key="4">
    <source>
        <dbReference type="Proteomes" id="UP000825729"/>
    </source>
</evidence>
<dbReference type="Gene3D" id="3.40.50.12660">
    <property type="match status" value="2"/>
</dbReference>
<sequence>MTTTAAESKAKRVAVLVGCNYANTPHELHGCINDVVAMRDTLLARFGFDPALVSLLTDAPDSPVQPTGQNIKSELRRVVGGAAPGDVLYFHYSGHGTLVPSHHHYRKDEAIVPSDFNLITDVDFRDLVNRLPKGASLTILSDSCHSGGLIDKEKEQIGPTSADRGRTTRVLGGRPRSIPFESIVGHLASASGIASAHIGDHLSHLFGDEASPKLTNRREVGGAQGVVGPDDGILLSGCQADETSADMPPSMGAGKSYGAFSYAVRTVLGSQPGPLTNRDLVSRARALLRKQGFEQHPCLYCSDHNADAVFLAQPPPAPHSD</sequence>
<dbReference type="EMBL" id="JAINDJ010000003">
    <property type="protein sequence ID" value="KAG9454930.1"/>
    <property type="molecule type" value="Genomic_DNA"/>
</dbReference>
<dbReference type="GO" id="GO:0004197">
    <property type="term" value="F:cysteine-type endopeptidase activity"/>
    <property type="evidence" value="ECO:0007669"/>
    <property type="project" value="InterPro"/>
</dbReference>
<proteinExistence type="inferred from homology"/>
<dbReference type="Pfam" id="PF00656">
    <property type="entry name" value="Peptidase_C14"/>
    <property type="match status" value="1"/>
</dbReference>
<protein>
    <recommendedName>
        <fullName evidence="2">Peptidase C14 caspase domain-containing protein</fullName>
    </recommendedName>
</protein>
<reference evidence="3 4" key="1">
    <citation type="submission" date="2021-07" db="EMBL/GenBank/DDBJ databases">
        <title>The Aristolochia fimbriata genome: insights into angiosperm evolution, floral development and chemical biosynthesis.</title>
        <authorList>
            <person name="Jiao Y."/>
        </authorList>
    </citation>
    <scope>NUCLEOTIDE SEQUENCE [LARGE SCALE GENOMIC DNA]</scope>
    <source>
        <strain evidence="3">IBCAS-2021</strain>
        <tissue evidence="3">Leaf</tissue>
    </source>
</reference>
<evidence type="ECO:0000256" key="1">
    <source>
        <dbReference type="ARBA" id="ARBA00009005"/>
    </source>
</evidence>
<dbReference type="InterPro" id="IPR050452">
    <property type="entry name" value="Metacaspase"/>
</dbReference>
<organism evidence="3 4">
    <name type="scientific">Aristolochia fimbriata</name>
    <name type="common">White veined hardy Dutchman's pipe vine</name>
    <dbReference type="NCBI Taxonomy" id="158543"/>
    <lineage>
        <taxon>Eukaryota</taxon>
        <taxon>Viridiplantae</taxon>
        <taxon>Streptophyta</taxon>
        <taxon>Embryophyta</taxon>
        <taxon>Tracheophyta</taxon>
        <taxon>Spermatophyta</taxon>
        <taxon>Magnoliopsida</taxon>
        <taxon>Magnoliidae</taxon>
        <taxon>Piperales</taxon>
        <taxon>Aristolochiaceae</taxon>
        <taxon>Aristolochia</taxon>
    </lineage>
</organism>
<dbReference type="Proteomes" id="UP000825729">
    <property type="component" value="Unassembled WGS sequence"/>
</dbReference>
<gene>
    <name evidence="3" type="ORF">H6P81_007834</name>
</gene>
<dbReference type="PANTHER" id="PTHR48104">
    <property type="entry name" value="METACASPASE-4"/>
    <property type="match status" value="1"/>
</dbReference>
<dbReference type="AlphaFoldDB" id="A0AAV7F3N2"/>
<evidence type="ECO:0000259" key="2">
    <source>
        <dbReference type="Pfam" id="PF00656"/>
    </source>
</evidence>
<feature type="domain" description="Peptidase C14 caspase" evidence="2">
    <location>
        <begin position="11"/>
        <end position="303"/>
    </location>
</feature>
<name>A0AAV7F3N2_ARIFI</name>
<dbReference type="GO" id="GO:0005737">
    <property type="term" value="C:cytoplasm"/>
    <property type="evidence" value="ECO:0007669"/>
    <property type="project" value="TreeGrafter"/>
</dbReference>